<keyword evidence="6" id="KW-1185">Reference proteome</keyword>
<dbReference type="EMBL" id="CP036263">
    <property type="protein sequence ID" value="QDT00928.1"/>
    <property type="molecule type" value="Genomic_DNA"/>
</dbReference>
<keyword evidence="2 5" id="KW-0378">Hydrolase</keyword>
<comment type="similarity">
    <text evidence="1">Belongs to the 'GDXG' lipolytic enzyme family.</text>
</comment>
<dbReference type="InterPro" id="IPR029058">
    <property type="entry name" value="AB_hydrolase_fold"/>
</dbReference>
<accession>A0A517N1P7</accession>
<evidence type="ECO:0000313" key="6">
    <source>
        <dbReference type="Proteomes" id="UP000319852"/>
    </source>
</evidence>
<dbReference type="Pfam" id="PF20434">
    <property type="entry name" value="BD-FAE"/>
    <property type="match status" value="1"/>
</dbReference>
<dbReference type="SUPFAM" id="SSF53474">
    <property type="entry name" value="alpha/beta-Hydrolases"/>
    <property type="match status" value="1"/>
</dbReference>
<name>A0A517N1P7_9BACT</name>
<evidence type="ECO:0000313" key="5">
    <source>
        <dbReference type="EMBL" id="QDT00928.1"/>
    </source>
</evidence>
<dbReference type="Gene3D" id="3.40.50.1820">
    <property type="entry name" value="alpha/beta hydrolase"/>
    <property type="match status" value="1"/>
</dbReference>
<dbReference type="PANTHER" id="PTHR48081:SF30">
    <property type="entry name" value="ACETYL-HYDROLASE LIPR-RELATED"/>
    <property type="match status" value="1"/>
</dbReference>
<dbReference type="InterPro" id="IPR049492">
    <property type="entry name" value="BD-FAE-like_dom"/>
</dbReference>
<dbReference type="InterPro" id="IPR050300">
    <property type="entry name" value="GDXG_lipolytic_enzyme"/>
</dbReference>
<protein>
    <submittedName>
        <fullName evidence="5">Alpha/beta hydrolase fold protein</fullName>
    </submittedName>
</protein>
<evidence type="ECO:0000259" key="4">
    <source>
        <dbReference type="Pfam" id="PF20434"/>
    </source>
</evidence>
<gene>
    <name evidence="5" type="ORF">HG15A2_42700</name>
</gene>
<proteinExistence type="inferred from homology"/>
<dbReference type="PANTHER" id="PTHR48081">
    <property type="entry name" value="AB HYDROLASE SUPERFAMILY PROTEIN C4A8.06C"/>
    <property type="match status" value="1"/>
</dbReference>
<keyword evidence="3" id="KW-0472">Membrane</keyword>
<feature type="domain" description="BD-FAE-like" evidence="4">
    <location>
        <begin position="96"/>
        <end position="298"/>
    </location>
</feature>
<dbReference type="AlphaFoldDB" id="A0A517N1P7"/>
<organism evidence="5 6">
    <name type="scientific">Adhaeretor mobilis</name>
    <dbReference type="NCBI Taxonomy" id="1930276"/>
    <lineage>
        <taxon>Bacteria</taxon>
        <taxon>Pseudomonadati</taxon>
        <taxon>Planctomycetota</taxon>
        <taxon>Planctomycetia</taxon>
        <taxon>Pirellulales</taxon>
        <taxon>Lacipirellulaceae</taxon>
        <taxon>Adhaeretor</taxon>
    </lineage>
</organism>
<dbReference type="Proteomes" id="UP000319852">
    <property type="component" value="Chromosome"/>
</dbReference>
<evidence type="ECO:0000256" key="1">
    <source>
        <dbReference type="ARBA" id="ARBA00010515"/>
    </source>
</evidence>
<keyword evidence="3" id="KW-0812">Transmembrane</keyword>
<dbReference type="GO" id="GO:0004806">
    <property type="term" value="F:triacylglycerol lipase activity"/>
    <property type="evidence" value="ECO:0007669"/>
    <property type="project" value="TreeGrafter"/>
</dbReference>
<evidence type="ECO:0000256" key="3">
    <source>
        <dbReference type="SAM" id="Phobius"/>
    </source>
</evidence>
<reference evidence="5 6" key="1">
    <citation type="submission" date="2019-02" db="EMBL/GenBank/DDBJ databases">
        <title>Deep-cultivation of Planctomycetes and their phenomic and genomic characterization uncovers novel biology.</title>
        <authorList>
            <person name="Wiegand S."/>
            <person name="Jogler M."/>
            <person name="Boedeker C."/>
            <person name="Pinto D."/>
            <person name="Vollmers J."/>
            <person name="Rivas-Marin E."/>
            <person name="Kohn T."/>
            <person name="Peeters S.H."/>
            <person name="Heuer A."/>
            <person name="Rast P."/>
            <person name="Oberbeckmann S."/>
            <person name="Bunk B."/>
            <person name="Jeske O."/>
            <person name="Meyerdierks A."/>
            <person name="Storesund J.E."/>
            <person name="Kallscheuer N."/>
            <person name="Luecker S."/>
            <person name="Lage O.M."/>
            <person name="Pohl T."/>
            <person name="Merkel B.J."/>
            <person name="Hornburger P."/>
            <person name="Mueller R.-W."/>
            <person name="Bruemmer F."/>
            <person name="Labrenz M."/>
            <person name="Spormann A.M."/>
            <person name="Op den Camp H."/>
            <person name="Overmann J."/>
            <person name="Amann R."/>
            <person name="Jetten M.S.M."/>
            <person name="Mascher T."/>
            <person name="Medema M.H."/>
            <person name="Devos D.P."/>
            <person name="Kaster A.-K."/>
            <person name="Ovreas L."/>
            <person name="Rohde M."/>
            <person name="Galperin M.Y."/>
            <person name="Jogler C."/>
        </authorList>
    </citation>
    <scope>NUCLEOTIDE SEQUENCE [LARGE SCALE GENOMIC DNA]</scope>
    <source>
        <strain evidence="5 6">HG15A2</strain>
    </source>
</reference>
<keyword evidence="3" id="KW-1133">Transmembrane helix</keyword>
<dbReference type="KEGG" id="amob:HG15A2_42700"/>
<feature type="transmembrane region" description="Helical" evidence="3">
    <location>
        <begin position="43"/>
        <end position="65"/>
    </location>
</feature>
<sequence length="358" mass="39837">MPTNLARTPWSYSNYWEHWYNDFAILLHFSNTRIHMKARNQTAAMLQMTLFVGGLLLSVSFASAADPELDAALEPTLRDVLYGDSPRHKLHFWKADSARPTALAFHIHGGGWNGGERLNRNLISVLPGLLKAKISVVSVEYRLIRHAVKEGVDPPVKAPLYDCAHALQFVRSKANEWNLDPKRVAAFGGSAGGCTSLWLAFHDDLADPCSEDPIARLSTRPNFAVGLRAQTTLDPMQMKKWMPNGFYGGHAFGIINPGKENREKSIKAFLASRDQMLSTINEYSPYALASSDDPPVYLYYHVKPAMGKDTKDPTHSSNYGVKLHEHLQSLGVKSELVYPGAPDIIHATIEECLVSRLK</sequence>
<evidence type="ECO:0000256" key="2">
    <source>
        <dbReference type="ARBA" id="ARBA00022801"/>
    </source>
</evidence>